<evidence type="ECO:0000313" key="4">
    <source>
        <dbReference type="Proteomes" id="UP000319792"/>
    </source>
</evidence>
<evidence type="ECO:0000256" key="1">
    <source>
        <dbReference type="SAM" id="SignalP"/>
    </source>
</evidence>
<dbReference type="EMBL" id="VIGV01000002">
    <property type="protein sequence ID" value="TWS24833.1"/>
    <property type="molecule type" value="Genomic_DNA"/>
</dbReference>
<dbReference type="InterPro" id="IPR025637">
    <property type="entry name" value="DUF4333"/>
</dbReference>
<dbReference type="PROSITE" id="PS51257">
    <property type="entry name" value="PROKAR_LIPOPROTEIN"/>
    <property type="match status" value="1"/>
</dbReference>
<proteinExistence type="predicted"/>
<protein>
    <submittedName>
        <fullName evidence="3">DUF4333 domain-containing protein</fullName>
    </submittedName>
</protein>
<dbReference type="Pfam" id="PF14230">
    <property type="entry name" value="DUF4333"/>
    <property type="match status" value="1"/>
</dbReference>
<dbReference type="RefSeq" id="WP_146432291.1">
    <property type="nucleotide sequence ID" value="NZ_VIGV01000002.1"/>
</dbReference>
<feature type="chain" id="PRO_5038983483" evidence="1">
    <location>
        <begin position="25"/>
        <end position="175"/>
    </location>
</feature>
<accession>A0A5C5RQN4</accession>
<evidence type="ECO:0000313" key="3">
    <source>
        <dbReference type="EMBL" id="TWS24833.1"/>
    </source>
</evidence>
<feature type="domain" description="DUF4333" evidence="2">
    <location>
        <begin position="17"/>
        <end position="93"/>
    </location>
</feature>
<comment type="caution">
    <text evidence="3">The sequence shown here is derived from an EMBL/GenBank/DDBJ whole genome shotgun (WGS) entry which is preliminary data.</text>
</comment>
<reference evidence="3 4" key="1">
    <citation type="submission" date="2019-08" db="EMBL/GenBank/DDBJ databases">
        <title>Tsukamurella conjunctivitidis sp. nov., Tsukamurella assacharolytica sp. nov. and Tsukamurella sputae sp. nov. isolated from patients with conjunctivitis, bacteraemia (lymphoma) and respiratory infection (sputum) in Hong Kong.</title>
        <authorList>
            <person name="Fok K.M.N."/>
            <person name="Fong J.Y.H."/>
        </authorList>
    </citation>
    <scope>NUCLEOTIDE SEQUENCE [LARGE SCALE GENOMIC DNA]</scope>
    <source>
        <strain evidence="3 4">HKU70</strain>
    </source>
</reference>
<keyword evidence="1" id="KW-0732">Signal</keyword>
<organism evidence="3 4">
    <name type="scientific">Tsukamurella sputi</name>
    <dbReference type="NCBI Taxonomy" id="2591848"/>
    <lineage>
        <taxon>Bacteria</taxon>
        <taxon>Bacillati</taxon>
        <taxon>Actinomycetota</taxon>
        <taxon>Actinomycetes</taxon>
        <taxon>Mycobacteriales</taxon>
        <taxon>Tsukamurellaceae</taxon>
        <taxon>Tsukamurella</taxon>
    </lineage>
</organism>
<dbReference type="OrthoDB" id="5244388at2"/>
<sequence>MKMKTAGIAAGAALLPLIAGCSMFGTKLDFDKLETQIKDKLDSEYTKAGAAYKVDSVSCDRSNAKPEVDATFTCDAKVKEATVPVKVTVRDKDMNVDYVTTAKLYDLATTGPKLAPDVSARVNDKVTVDCGTGLKALEPGKDIACKVTDSSGATGALTYKVGPMDGQDSWEIKPD</sequence>
<evidence type="ECO:0000259" key="2">
    <source>
        <dbReference type="Pfam" id="PF14230"/>
    </source>
</evidence>
<gene>
    <name evidence="3" type="ORF">FK268_06205</name>
</gene>
<feature type="signal peptide" evidence="1">
    <location>
        <begin position="1"/>
        <end position="24"/>
    </location>
</feature>
<keyword evidence="4" id="KW-1185">Reference proteome</keyword>
<dbReference type="AlphaFoldDB" id="A0A5C5RQN4"/>
<dbReference type="Proteomes" id="UP000319792">
    <property type="component" value="Unassembled WGS sequence"/>
</dbReference>
<name>A0A5C5RQN4_9ACTN</name>